<evidence type="ECO:0000313" key="3">
    <source>
        <dbReference type="Proteomes" id="UP001058974"/>
    </source>
</evidence>
<comment type="caution">
    <text evidence="2">The sequence shown here is derived from an EMBL/GenBank/DDBJ whole genome shotgun (WGS) entry which is preliminary data.</text>
</comment>
<sequence>MSWFPSPTVHHIPPLNHDSPTAPPSTTTTAANSNVSTPVASPQPSSPSLNAIFSDLAEASTISPSSLPPSNSSASPASISPILHLQNVHSMQTRAKRGIVKPRLNPTLLLTHMEPTSIKQALIIPHWL</sequence>
<dbReference type="EMBL" id="JAMSHJ010000002">
    <property type="protein sequence ID" value="KAI5437260.1"/>
    <property type="molecule type" value="Genomic_DNA"/>
</dbReference>
<gene>
    <name evidence="2" type="ORF">KIW84_023397</name>
</gene>
<keyword evidence="3" id="KW-1185">Reference proteome</keyword>
<reference evidence="2 3" key="1">
    <citation type="journal article" date="2022" name="Nat. Genet.">
        <title>Improved pea reference genome and pan-genome highlight genomic features and evolutionary characteristics.</title>
        <authorList>
            <person name="Yang T."/>
            <person name="Liu R."/>
            <person name="Luo Y."/>
            <person name="Hu S."/>
            <person name="Wang D."/>
            <person name="Wang C."/>
            <person name="Pandey M.K."/>
            <person name="Ge S."/>
            <person name="Xu Q."/>
            <person name="Li N."/>
            <person name="Li G."/>
            <person name="Huang Y."/>
            <person name="Saxena R.K."/>
            <person name="Ji Y."/>
            <person name="Li M."/>
            <person name="Yan X."/>
            <person name="He Y."/>
            <person name="Liu Y."/>
            <person name="Wang X."/>
            <person name="Xiang C."/>
            <person name="Varshney R.K."/>
            <person name="Ding H."/>
            <person name="Gao S."/>
            <person name="Zong X."/>
        </authorList>
    </citation>
    <scope>NUCLEOTIDE SEQUENCE [LARGE SCALE GENOMIC DNA]</scope>
    <source>
        <strain evidence="2 3">cv. Zhongwan 6</strain>
    </source>
</reference>
<evidence type="ECO:0000256" key="1">
    <source>
        <dbReference type="SAM" id="MobiDB-lite"/>
    </source>
</evidence>
<evidence type="ECO:0000313" key="2">
    <source>
        <dbReference type="EMBL" id="KAI5437260.1"/>
    </source>
</evidence>
<proteinExistence type="predicted"/>
<dbReference type="Gramene" id="Psat02G0339700-T1">
    <property type="protein sequence ID" value="KAI5437260.1"/>
    <property type="gene ID" value="KIW84_023397"/>
</dbReference>
<organism evidence="2 3">
    <name type="scientific">Pisum sativum</name>
    <name type="common">Garden pea</name>
    <name type="synonym">Lathyrus oleraceus</name>
    <dbReference type="NCBI Taxonomy" id="3888"/>
    <lineage>
        <taxon>Eukaryota</taxon>
        <taxon>Viridiplantae</taxon>
        <taxon>Streptophyta</taxon>
        <taxon>Embryophyta</taxon>
        <taxon>Tracheophyta</taxon>
        <taxon>Spermatophyta</taxon>
        <taxon>Magnoliopsida</taxon>
        <taxon>eudicotyledons</taxon>
        <taxon>Gunneridae</taxon>
        <taxon>Pentapetalae</taxon>
        <taxon>rosids</taxon>
        <taxon>fabids</taxon>
        <taxon>Fabales</taxon>
        <taxon>Fabaceae</taxon>
        <taxon>Papilionoideae</taxon>
        <taxon>50 kb inversion clade</taxon>
        <taxon>NPAAA clade</taxon>
        <taxon>Hologalegina</taxon>
        <taxon>IRL clade</taxon>
        <taxon>Fabeae</taxon>
        <taxon>Lathyrus</taxon>
    </lineage>
</organism>
<feature type="compositionally biased region" description="Polar residues" evidence="1">
    <location>
        <begin position="39"/>
        <end position="50"/>
    </location>
</feature>
<feature type="compositionally biased region" description="Low complexity" evidence="1">
    <location>
        <begin position="24"/>
        <end position="38"/>
    </location>
</feature>
<feature type="region of interest" description="Disordered" evidence="1">
    <location>
        <begin position="1"/>
        <end position="50"/>
    </location>
</feature>
<dbReference type="Proteomes" id="UP001058974">
    <property type="component" value="Chromosome 2"/>
</dbReference>
<accession>A0A9D4YGR2</accession>
<dbReference type="AlphaFoldDB" id="A0A9D4YGR2"/>
<name>A0A9D4YGR2_PEA</name>
<protein>
    <submittedName>
        <fullName evidence="2">Uncharacterized protein</fullName>
    </submittedName>
</protein>